<dbReference type="AlphaFoldDB" id="A0A3P7I1U8"/>
<evidence type="ECO:0000313" key="3">
    <source>
        <dbReference type="Proteomes" id="UP000270094"/>
    </source>
</evidence>
<evidence type="ECO:0000256" key="1">
    <source>
        <dbReference type="SAM" id="MobiDB-lite"/>
    </source>
</evidence>
<accession>A0A3P7I1U8</accession>
<keyword evidence="3" id="KW-1185">Reference proteome</keyword>
<dbReference type="OrthoDB" id="10502527at2759"/>
<name>A0A3P7I1U8_STRVU</name>
<dbReference type="EMBL" id="UYYB01005465">
    <property type="protein sequence ID" value="VDM67421.1"/>
    <property type="molecule type" value="Genomic_DNA"/>
</dbReference>
<feature type="compositionally biased region" description="Pro residues" evidence="1">
    <location>
        <begin position="35"/>
        <end position="44"/>
    </location>
</feature>
<reference evidence="2 3" key="1">
    <citation type="submission" date="2018-11" db="EMBL/GenBank/DDBJ databases">
        <authorList>
            <consortium name="Pathogen Informatics"/>
        </authorList>
    </citation>
    <scope>NUCLEOTIDE SEQUENCE [LARGE SCALE GENOMIC DNA]</scope>
</reference>
<sequence>MHFRTNDLELELDDDFCSSDSSPLVSPSLRTPAIALPPPPPKSAPPFSQAAQFTNSASICNGDVSLSNGGTPTTLHPDDSLLRPRDLETNGKRVEIQSCYACAPALLFGLLRYEQTVQECVQKTTSELLSAIRDN</sequence>
<feature type="compositionally biased region" description="Low complexity" evidence="1">
    <location>
        <begin position="18"/>
        <end position="34"/>
    </location>
</feature>
<organism evidence="2 3">
    <name type="scientific">Strongylus vulgaris</name>
    <name type="common">Blood worm</name>
    <dbReference type="NCBI Taxonomy" id="40348"/>
    <lineage>
        <taxon>Eukaryota</taxon>
        <taxon>Metazoa</taxon>
        <taxon>Ecdysozoa</taxon>
        <taxon>Nematoda</taxon>
        <taxon>Chromadorea</taxon>
        <taxon>Rhabditida</taxon>
        <taxon>Rhabditina</taxon>
        <taxon>Rhabditomorpha</taxon>
        <taxon>Strongyloidea</taxon>
        <taxon>Strongylidae</taxon>
        <taxon>Strongylus</taxon>
    </lineage>
</organism>
<dbReference type="Proteomes" id="UP000270094">
    <property type="component" value="Unassembled WGS sequence"/>
</dbReference>
<proteinExistence type="predicted"/>
<gene>
    <name evidence="2" type="ORF">SVUK_LOCUS2419</name>
</gene>
<evidence type="ECO:0000313" key="2">
    <source>
        <dbReference type="EMBL" id="VDM67421.1"/>
    </source>
</evidence>
<protein>
    <submittedName>
        <fullName evidence="2">Uncharacterized protein</fullName>
    </submittedName>
</protein>
<feature type="region of interest" description="Disordered" evidence="1">
    <location>
        <begin position="17"/>
        <end position="49"/>
    </location>
</feature>